<dbReference type="Pfam" id="PF00106">
    <property type="entry name" value="adh_short"/>
    <property type="match status" value="1"/>
</dbReference>
<dbReference type="PRINTS" id="PR00080">
    <property type="entry name" value="SDRFAMILY"/>
</dbReference>
<dbReference type="Gene3D" id="3.40.50.720">
    <property type="entry name" value="NAD(P)-binding Rossmann-like Domain"/>
    <property type="match status" value="1"/>
</dbReference>
<dbReference type="PANTHER" id="PTHR44196:SF1">
    <property type="entry name" value="DEHYDROGENASE_REDUCTASE SDR FAMILY MEMBER 7B"/>
    <property type="match status" value="1"/>
</dbReference>
<gene>
    <name evidence="5" type="ORF">TPL01_07700</name>
</gene>
<proteinExistence type="inferred from homology"/>
<dbReference type="RefSeq" id="WP_147070952.1">
    <property type="nucleotide sequence ID" value="NZ_AP021884.1"/>
</dbReference>
<name>A0A512L5A6_9PROT</name>
<evidence type="ECO:0000256" key="4">
    <source>
        <dbReference type="SAM" id="Phobius"/>
    </source>
</evidence>
<dbReference type="SUPFAM" id="SSF51735">
    <property type="entry name" value="NAD(P)-binding Rossmann-fold domains"/>
    <property type="match status" value="1"/>
</dbReference>
<keyword evidence="4" id="KW-0472">Membrane</keyword>
<dbReference type="EMBL" id="BKAD01000007">
    <property type="protein sequence ID" value="GEP29632.1"/>
    <property type="molecule type" value="Genomic_DNA"/>
</dbReference>
<dbReference type="GO" id="GO:0016020">
    <property type="term" value="C:membrane"/>
    <property type="evidence" value="ECO:0007669"/>
    <property type="project" value="TreeGrafter"/>
</dbReference>
<keyword evidence="4" id="KW-1133">Transmembrane helix</keyword>
<comment type="similarity">
    <text evidence="1 3">Belongs to the short-chain dehydrogenases/reductases (SDR) family.</text>
</comment>
<evidence type="ECO:0000256" key="1">
    <source>
        <dbReference type="ARBA" id="ARBA00006484"/>
    </source>
</evidence>
<evidence type="ECO:0000256" key="2">
    <source>
        <dbReference type="ARBA" id="ARBA00023002"/>
    </source>
</evidence>
<evidence type="ECO:0000313" key="5">
    <source>
        <dbReference type="EMBL" id="GEP29632.1"/>
    </source>
</evidence>
<accession>A0A512L5A6</accession>
<dbReference type="NCBIfam" id="NF005437">
    <property type="entry name" value="PRK07024.1"/>
    <property type="match status" value="1"/>
</dbReference>
<dbReference type="OrthoDB" id="9797538at2"/>
<dbReference type="AlphaFoldDB" id="A0A512L5A6"/>
<dbReference type="PANTHER" id="PTHR44196">
    <property type="entry name" value="DEHYDROGENASE/REDUCTASE SDR FAMILY MEMBER 7B"/>
    <property type="match status" value="1"/>
</dbReference>
<evidence type="ECO:0000313" key="6">
    <source>
        <dbReference type="Proteomes" id="UP000321337"/>
    </source>
</evidence>
<keyword evidence="2" id="KW-0560">Oxidoreductase</keyword>
<evidence type="ECO:0000256" key="3">
    <source>
        <dbReference type="RuleBase" id="RU000363"/>
    </source>
</evidence>
<dbReference type="InterPro" id="IPR036291">
    <property type="entry name" value="NAD(P)-bd_dom_sf"/>
</dbReference>
<feature type="transmembrane region" description="Helical" evidence="4">
    <location>
        <begin position="217"/>
        <end position="239"/>
    </location>
</feature>
<protein>
    <submittedName>
        <fullName evidence="5">Short-chain dehydrogenase</fullName>
    </submittedName>
</protein>
<sequence>MTALRVFITGASSGVGAALARHYAAQGAQLGLAARRADKLAPFVNELPGCAIYPLDVRDHLAMQAAGADFIARFGVPDVVIAAAGISVGTLTEHAADLEVFQAVMDINVIGMVTTFQPFVAAMRDARRGVLAGIASVAGIRGLPGGAAYSASKAAAITYLESLRVELFHSGVAVTTISPGYIVTPMTAVNPYPMPFILQADVAAAKIARAIARRRRYLTLPWQMALVAWVLGLLPRALYDRLFWHAPHKPRNLPL</sequence>
<organism evidence="5 6">
    <name type="scientific">Sulfuriferula plumbiphila</name>
    <dbReference type="NCBI Taxonomy" id="171865"/>
    <lineage>
        <taxon>Bacteria</taxon>
        <taxon>Pseudomonadati</taxon>
        <taxon>Pseudomonadota</taxon>
        <taxon>Betaproteobacteria</taxon>
        <taxon>Nitrosomonadales</taxon>
        <taxon>Sulfuricellaceae</taxon>
        <taxon>Sulfuriferula</taxon>
    </lineage>
</organism>
<dbReference type="PROSITE" id="PS00061">
    <property type="entry name" value="ADH_SHORT"/>
    <property type="match status" value="1"/>
</dbReference>
<keyword evidence="4" id="KW-0812">Transmembrane</keyword>
<dbReference type="GO" id="GO:0016491">
    <property type="term" value="F:oxidoreductase activity"/>
    <property type="evidence" value="ECO:0007669"/>
    <property type="project" value="UniProtKB-KW"/>
</dbReference>
<dbReference type="InterPro" id="IPR020904">
    <property type="entry name" value="Sc_DH/Rdtase_CS"/>
</dbReference>
<dbReference type="PRINTS" id="PR00081">
    <property type="entry name" value="GDHRDH"/>
</dbReference>
<reference evidence="5 6" key="1">
    <citation type="submission" date="2019-07" db="EMBL/GenBank/DDBJ databases">
        <title>Whole genome shotgun sequence of Thiobacillus plumbophilus NBRC 107929.</title>
        <authorList>
            <person name="Hosoyama A."/>
            <person name="Uohara A."/>
            <person name="Ohji S."/>
            <person name="Ichikawa N."/>
        </authorList>
    </citation>
    <scope>NUCLEOTIDE SEQUENCE [LARGE SCALE GENOMIC DNA]</scope>
    <source>
        <strain evidence="5 6">NBRC 107929</strain>
    </source>
</reference>
<dbReference type="InterPro" id="IPR002347">
    <property type="entry name" value="SDR_fam"/>
</dbReference>
<dbReference type="Proteomes" id="UP000321337">
    <property type="component" value="Unassembled WGS sequence"/>
</dbReference>
<comment type="caution">
    <text evidence="5">The sequence shown here is derived from an EMBL/GenBank/DDBJ whole genome shotgun (WGS) entry which is preliminary data.</text>
</comment>
<keyword evidence="6" id="KW-1185">Reference proteome</keyword>